<dbReference type="AlphaFoldDB" id="A0A9N7JNL7"/>
<dbReference type="InterPro" id="IPR013762">
    <property type="entry name" value="Integrase-like_cat_sf"/>
</dbReference>
<evidence type="ECO:0000313" key="4">
    <source>
        <dbReference type="EMBL" id="USS02295.1"/>
    </source>
</evidence>
<dbReference type="GeneID" id="303562050"/>
<dbReference type="Gene3D" id="1.10.443.10">
    <property type="entry name" value="Intergrase catalytic core"/>
    <property type="match status" value="1"/>
</dbReference>
<keyword evidence="1" id="KW-0233">DNA recombination</keyword>
<dbReference type="GO" id="GO:0006310">
    <property type="term" value="P:DNA recombination"/>
    <property type="evidence" value="ECO:0007669"/>
    <property type="project" value="UniProtKB-KW"/>
</dbReference>
<keyword evidence="6" id="KW-1185">Reference proteome</keyword>
<evidence type="ECO:0000313" key="5">
    <source>
        <dbReference type="Proteomes" id="UP000280586"/>
    </source>
</evidence>
<gene>
    <name evidence="3" type="ORF">CP523_15270</name>
    <name evidence="4" type="ORF">NH397_07745</name>
</gene>
<proteinExistence type="predicted"/>
<dbReference type="EMBL" id="CP023671">
    <property type="protein sequence ID" value="AYE35680.1"/>
    <property type="molecule type" value="Genomic_DNA"/>
</dbReference>
<dbReference type="KEGG" id="csep:CP523_15270"/>
<dbReference type="Proteomes" id="UP000280586">
    <property type="component" value="Chromosome"/>
</dbReference>
<dbReference type="InterPro" id="IPR011010">
    <property type="entry name" value="DNA_brk_join_enz"/>
</dbReference>
<dbReference type="EMBL" id="CP099799">
    <property type="protein sequence ID" value="USS02295.1"/>
    <property type="molecule type" value="Genomic_DNA"/>
</dbReference>
<dbReference type="SUPFAM" id="SSF56349">
    <property type="entry name" value="DNA breaking-rejoining enzymes"/>
    <property type="match status" value="1"/>
</dbReference>
<dbReference type="Pfam" id="PF00589">
    <property type="entry name" value="Phage_integrase"/>
    <property type="match status" value="1"/>
</dbReference>
<feature type="domain" description="Tyr recombinase" evidence="2">
    <location>
        <begin position="9"/>
        <end position="208"/>
    </location>
</feature>
<reference evidence="4" key="2">
    <citation type="submission" date="2022-06" db="EMBL/GenBank/DDBJ databases">
        <authorList>
            <person name="Holder M.E."/>
            <person name="Ajami N.J."/>
            <person name="Petrosino J.F."/>
        </authorList>
    </citation>
    <scope>NUCLEOTIDE SEQUENCE</scope>
    <source>
        <strain evidence="4">RMA 8861</strain>
    </source>
</reference>
<name>A0A9N7JNL7_CLOSE</name>
<dbReference type="PROSITE" id="PS51898">
    <property type="entry name" value="TYR_RECOMBINASE"/>
    <property type="match status" value="1"/>
</dbReference>
<dbReference type="PANTHER" id="PTHR30349">
    <property type="entry name" value="PHAGE INTEGRASE-RELATED"/>
    <property type="match status" value="1"/>
</dbReference>
<evidence type="ECO:0000313" key="3">
    <source>
        <dbReference type="EMBL" id="AYE35680.1"/>
    </source>
</evidence>
<sequence>MSKRNWEKGTAQPIPNSKYTRFKETLREHSEVNSERNIMLFILARATGYRMQDLVCLTIKDIKLALKAGEFNIQEQKQYKQWVSNLKNYPNRKKPEKRKAEIGPKLERYLMNYVKNKKDSDFAFESKKGNRNEFITQKSYSLILSEVGKKIGLKNISGHSPRKTYATKIYEESNFNVEKVRVALGHKSIEETKRYLGLKEAMKSDAARIADEGI</sequence>
<dbReference type="PANTHER" id="PTHR30349:SF82">
    <property type="entry name" value="INTEGRASE_RECOMBINASE YOEC-RELATED"/>
    <property type="match status" value="1"/>
</dbReference>
<dbReference type="RefSeq" id="WP_120141009.1">
    <property type="nucleotide sequence ID" value="NZ_CP023671.1"/>
</dbReference>
<dbReference type="InterPro" id="IPR050090">
    <property type="entry name" value="Tyrosine_recombinase_XerCD"/>
</dbReference>
<reference evidence="3 5" key="1">
    <citation type="submission" date="2017-09" db="EMBL/GenBank/DDBJ databases">
        <authorList>
            <person name="Thomas P."/>
            <person name="Seyboldt C."/>
        </authorList>
    </citation>
    <scope>NUCLEOTIDE SEQUENCE [LARGE SCALE GENOMIC DNA]</scope>
    <source>
        <strain evidence="3 5">DSM 7534</strain>
    </source>
</reference>
<organism evidence="3 5">
    <name type="scientific">Clostridium septicum</name>
    <dbReference type="NCBI Taxonomy" id="1504"/>
    <lineage>
        <taxon>Bacteria</taxon>
        <taxon>Bacillati</taxon>
        <taxon>Bacillota</taxon>
        <taxon>Clostridia</taxon>
        <taxon>Eubacteriales</taxon>
        <taxon>Clostridiaceae</taxon>
        <taxon>Clostridium</taxon>
    </lineage>
</organism>
<evidence type="ECO:0000313" key="6">
    <source>
        <dbReference type="Proteomes" id="UP001055437"/>
    </source>
</evidence>
<dbReference type="GO" id="GO:0003677">
    <property type="term" value="F:DNA binding"/>
    <property type="evidence" value="ECO:0007669"/>
    <property type="project" value="InterPro"/>
</dbReference>
<evidence type="ECO:0000259" key="2">
    <source>
        <dbReference type="PROSITE" id="PS51898"/>
    </source>
</evidence>
<dbReference type="Proteomes" id="UP001055437">
    <property type="component" value="Chromosome"/>
</dbReference>
<dbReference type="GO" id="GO:0015074">
    <property type="term" value="P:DNA integration"/>
    <property type="evidence" value="ECO:0007669"/>
    <property type="project" value="InterPro"/>
</dbReference>
<accession>A0A9N7JNL7</accession>
<dbReference type="InterPro" id="IPR002104">
    <property type="entry name" value="Integrase_catalytic"/>
</dbReference>
<evidence type="ECO:0000256" key="1">
    <source>
        <dbReference type="ARBA" id="ARBA00023172"/>
    </source>
</evidence>
<protein>
    <submittedName>
        <fullName evidence="3 4">Integrase</fullName>
    </submittedName>
</protein>